<reference evidence="3 4" key="1">
    <citation type="submission" date="2018-05" db="EMBL/GenBank/DDBJ databases">
        <title>Genomic Encyclopedia of Type Strains, Phase IV (KMG-IV): sequencing the most valuable type-strain genomes for metagenomic binning, comparative biology and taxonomic classification.</title>
        <authorList>
            <person name="Goeker M."/>
        </authorList>
    </citation>
    <scope>NUCLEOTIDE SEQUENCE [LARGE SCALE GENOMIC DNA]</scope>
    <source>
        <strain evidence="3 4">DSM 3183</strain>
    </source>
</reference>
<evidence type="ECO:0000259" key="2">
    <source>
        <dbReference type="Pfam" id="PF07486"/>
    </source>
</evidence>
<comment type="caution">
    <text evidence="3">The sequence shown here is derived from an EMBL/GenBank/DDBJ whole genome shotgun (WGS) entry which is preliminary data.</text>
</comment>
<dbReference type="Pfam" id="PF07486">
    <property type="entry name" value="Hydrolase_2"/>
    <property type="match status" value="1"/>
</dbReference>
<evidence type="ECO:0000313" key="4">
    <source>
        <dbReference type="Proteomes" id="UP000248014"/>
    </source>
</evidence>
<dbReference type="InterPro" id="IPR042047">
    <property type="entry name" value="SleB_dom1"/>
</dbReference>
<keyword evidence="3" id="KW-0378">Hydrolase</keyword>
<gene>
    <name evidence="3" type="ORF">C7451_105159</name>
</gene>
<proteinExistence type="predicted"/>
<dbReference type="Gene3D" id="1.10.10.2520">
    <property type="entry name" value="Cell wall hydrolase SleB, domain 1"/>
    <property type="match status" value="1"/>
</dbReference>
<sequence length="219" mass="23268">MSKILKAASMAAVALYSIATIAFTDASAALASPLIADMIQPVPAQSSEQTDSSAPQDAVEAIADAGTAPQQIDTQTAQPPLKAESLAQLVSMSDIPAEIDEETRCLAGAVYFESKGETLNGQLAVAKVVIARRDSGRFASSLCGVVYQPSQFSFVRGGRMPAIPASSQDWKEAVAIAQIAMKDAWDSPVEGALFFHARHVSPGWRMQRLAAVDNHVFYR</sequence>
<dbReference type="InterPro" id="IPR011105">
    <property type="entry name" value="Cell_wall_hydrolase_SleB"/>
</dbReference>
<dbReference type="GO" id="GO:0016787">
    <property type="term" value="F:hydrolase activity"/>
    <property type="evidence" value="ECO:0007669"/>
    <property type="project" value="UniProtKB-KW"/>
</dbReference>
<feature type="domain" description="Cell wall hydrolase SleB" evidence="2">
    <location>
        <begin position="116"/>
        <end position="218"/>
    </location>
</feature>
<feature type="signal peptide" evidence="1">
    <location>
        <begin position="1"/>
        <end position="31"/>
    </location>
</feature>
<feature type="chain" id="PRO_5016059125" evidence="1">
    <location>
        <begin position="32"/>
        <end position="219"/>
    </location>
</feature>
<dbReference type="Proteomes" id="UP000248014">
    <property type="component" value="Unassembled WGS sequence"/>
</dbReference>
<keyword evidence="4" id="KW-1185">Reference proteome</keyword>
<evidence type="ECO:0000313" key="3">
    <source>
        <dbReference type="EMBL" id="PXW76386.1"/>
    </source>
</evidence>
<accession>A0A2V3V3R7</accession>
<evidence type="ECO:0000256" key="1">
    <source>
        <dbReference type="SAM" id="SignalP"/>
    </source>
</evidence>
<keyword evidence="1" id="KW-0732">Signal</keyword>
<dbReference type="AlphaFoldDB" id="A0A2V3V3R7"/>
<dbReference type="EMBL" id="QJJM01000005">
    <property type="protein sequence ID" value="PXW76386.1"/>
    <property type="molecule type" value="Genomic_DNA"/>
</dbReference>
<protein>
    <submittedName>
        <fullName evidence="3">Cell wall hydrolase</fullName>
    </submittedName>
</protein>
<name>A0A2V3V3R7_9SPHN</name>
<dbReference type="OrthoDB" id="9785345at2"/>
<dbReference type="RefSeq" id="WP_110298427.1">
    <property type="nucleotide sequence ID" value="NZ_QJJM01000005.1"/>
</dbReference>
<organism evidence="3 4">
    <name type="scientific">Blastomonas natatoria</name>
    <dbReference type="NCBI Taxonomy" id="34015"/>
    <lineage>
        <taxon>Bacteria</taxon>
        <taxon>Pseudomonadati</taxon>
        <taxon>Pseudomonadota</taxon>
        <taxon>Alphaproteobacteria</taxon>
        <taxon>Sphingomonadales</taxon>
        <taxon>Sphingomonadaceae</taxon>
        <taxon>Blastomonas</taxon>
    </lineage>
</organism>